<sequence length="115" mass="12476">MIELTRRNISALLAKISDPLSSRSLIDGQGRILVRAIEEEDRTDDQAARALLSEGVLELTRQDLEGLLAALNQPGLATSILSGGAGIVVRAVEDDAHYHDRPPGRVWLPSRGQEL</sequence>
<name>A0ABT7P3J7_MYCIT</name>
<evidence type="ECO:0000313" key="1">
    <source>
        <dbReference type="EMBL" id="MDM3927853.1"/>
    </source>
</evidence>
<protein>
    <submittedName>
        <fullName evidence="1">Uncharacterized protein</fullName>
    </submittedName>
</protein>
<proteinExistence type="predicted"/>
<reference evidence="2" key="1">
    <citation type="submission" date="2023-06" db="EMBL/GenBank/DDBJ databases">
        <title>Itaconate inhibition of nontuberculous mycobacteria.</title>
        <authorList>
            <person name="Spilker T."/>
        </authorList>
    </citation>
    <scope>NUCLEOTIDE SEQUENCE [LARGE SCALE GENOMIC DNA]</scope>
    <source>
        <strain evidence="2">FLAC1071</strain>
    </source>
</reference>
<dbReference type="EMBL" id="JASZZX010000016">
    <property type="protein sequence ID" value="MDM3927853.1"/>
    <property type="molecule type" value="Genomic_DNA"/>
</dbReference>
<gene>
    <name evidence="1" type="ORF">QRB35_17730</name>
</gene>
<keyword evidence="2" id="KW-1185">Reference proteome</keyword>
<evidence type="ECO:0000313" key="2">
    <source>
        <dbReference type="Proteomes" id="UP001529272"/>
    </source>
</evidence>
<comment type="caution">
    <text evidence="1">The sequence shown here is derived from an EMBL/GenBank/DDBJ whole genome shotgun (WGS) entry which is preliminary data.</text>
</comment>
<accession>A0ABT7P3J7</accession>
<dbReference type="Proteomes" id="UP001529272">
    <property type="component" value="Unassembled WGS sequence"/>
</dbReference>
<dbReference type="RefSeq" id="WP_162494296.1">
    <property type="nucleotide sequence ID" value="NZ_CP012886.2"/>
</dbReference>
<reference evidence="1 2" key="2">
    <citation type="submission" date="2023-06" db="EMBL/GenBank/DDBJ databases">
        <title>Itaconate inhibition of nontuberculous mycobacteria.</title>
        <authorList>
            <person name="Breen P."/>
            <person name="Zimbric M."/>
            <person name="Caverly L."/>
        </authorList>
    </citation>
    <scope>NUCLEOTIDE SEQUENCE [LARGE SCALE GENOMIC DNA]</scope>
    <source>
        <strain evidence="1 2">FLAC1071</strain>
    </source>
</reference>
<organism evidence="1 2">
    <name type="scientific">Mycobacterium intracellulare subsp. chimaera</name>
    <dbReference type="NCBI Taxonomy" id="222805"/>
    <lineage>
        <taxon>Bacteria</taxon>
        <taxon>Bacillati</taxon>
        <taxon>Actinomycetota</taxon>
        <taxon>Actinomycetes</taxon>
        <taxon>Mycobacteriales</taxon>
        <taxon>Mycobacteriaceae</taxon>
        <taxon>Mycobacterium</taxon>
        <taxon>Mycobacterium avium complex (MAC)</taxon>
    </lineage>
</organism>